<dbReference type="Proteomes" id="UP000005238">
    <property type="component" value="Unassembled WGS sequence"/>
</dbReference>
<name>H3GH92_PHYRM</name>
<evidence type="ECO:0000313" key="4">
    <source>
        <dbReference type="EnsemblProtists" id="Phyra75274"/>
    </source>
</evidence>
<accession>H3GH92</accession>
<dbReference type="InterPro" id="IPR027107">
    <property type="entry name" value="Tuberin/Ral-act_asu"/>
</dbReference>
<dbReference type="GO" id="GO:0005634">
    <property type="term" value="C:nucleus"/>
    <property type="evidence" value="ECO:0007669"/>
    <property type="project" value="InterPro"/>
</dbReference>
<dbReference type="HOGENOM" id="CLU_1762427_0_0_1"/>
<dbReference type="Gene3D" id="3.40.50.11210">
    <property type="entry name" value="Rap/Ran-GAP"/>
    <property type="match status" value="1"/>
</dbReference>
<dbReference type="EnsemblProtists" id="Phyra75274">
    <property type="protein sequence ID" value="Phyra75274"/>
    <property type="gene ID" value="Phyra75274"/>
</dbReference>
<reference evidence="5" key="1">
    <citation type="journal article" date="2006" name="Science">
        <title>Phytophthora genome sequences uncover evolutionary origins and mechanisms of pathogenesis.</title>
        <authorList>
            <person name="Tyler B.M."/>
            <person name="Tripathy S."/>
            <person name="Zhang X."/>
            <person name="Dehal P."/>
            <person name="Jiang R.H."/>
            <person name="Aerts A."/>
            <person name="Arredondo F.D."/>
            <person name="Baxter L."/>
            <person name="Bensasson D."/>
            <person name="Beynon J.L."/>
            <person name="Chapman J."/>
            <person name="Damasceno C.M."/>
            <person name="Dorrance A.E."/>
            <person name="Dou D."/>
            <person name="Dickerman A.W."/>
            <person name="Dubchak I.L."/>
            <person name="Garbelotto M."/>
            <person name="Gijzen M."/>
            <person name="Gordon S.G."/>
            <person name="Govers F."/>
            <person name="Grunwald N.J."/>
            <person name="Huang W."/>
            <person name="Ivors K.L."/>
            <person name="Jones R.W."/>
            <person name="Kamoun S."/>
            <person name="Krampis K."/>
            <person name="Lamour K.H."/>
            <person name="Lee M.K."/>
            <person name="McDonald W.H."/>
            <person name="Medina M."/>
            <person name="Meijer H.J."/>
            <person name="Nordberg E.K."/>
            <person name="Maclean D.J."/>
            <person name="Ospina-Giraldo M.D."/>
            <person name="Morris P.F."/>
            <person name="Phuntumart V."/>
            <person name="Putnam N.H."/>
            <person name="Rash S."/>
            <person name="Rose J.K."/>
            <person name="Sakihama Y."/>
            <person name="Salamov A.A."/>
            <person name="Savidor A."/>
            <person name="Scheuring C.F."/>
            <person name="Smith B.M."/>
            <person name="Sobral B.W."/>
            <person name="Terry A."/>
            <person name="Torto-Alalibo T.A."/>
            <person name="Win J."/>
            <person name="Xu Z."/>
            <person name="Zhang H."/>
            <person name="Grigoriev I.V."/>
            <person name="Rokhsar D.S."/>
            <person name="Boore J.L."/>
        </authorList>
    </citation>
    <scope>NUCLEOTIDE SEQUENCE [LARGE SCALE GENOMIC DNA]</scope>
    <source>
        <strain evidence="5">Pr102</strain>
    </source>
</reference>
<organism evidence="4 5">
    <name type="scientific">Phytophthora ramorum</name>
    <name type="common">Sudden oak death agent</name>
    <dbReference type="NCBI Taxonomy" id="164328"/>
    <lineage>
        <taxon>Eukaryota</taxon>
        <taxon>Sar</taxon>
        <taxon>Stramenopiles</taxon>
        <taxon>Oomycota</taxon>
        <taxon>Peronosporomycetes</taxon>
        <taxon>Peronosporales</taxon>
        <taxon>Peronosporaceae</taxon>
        <taxon>Phytophthora</taxon>
    </lineage>
</organism>
<sequence length="148" mass="16741">MMIPEGDKRPKGGSSSGNFTSMMKKRHIGNDFVHVVFKECDEEYDLQTLPGQFNDVHIVIQPLNDLEYRTEVHVKPGIPPFGPLYGRQIVSSSVISESVRLTCLNANLACQVFHQDLVGFAINCEERLKQIKQLGLRLATPDEWKLDE</sequence>
<dbReference type="SUPFAM" id="SSF111347">
    <property type="entry name" value="Rap/Ran-GAP"/>
    <property type="match status" value="1"/>
</dbReference>
<dbReference type="VEuPathDB" id="FungiDB:KRP22_5619"/>
<dbReference type="PANTHER" id="PTHR10063">
    <property type="entry name" value="TUBERIN"/>
    <property type="match status" value="1"/>
</dbReference>
<evidence type="ECO:0000259" key="3">
    <source>
        <dbReference type="PROSITE" id="PS50085"/>
    </source>
</evidence>
<dbReference type="InterPro" id="IPR000331">
    <property type="entry name" value="Rap/Ran_GAP_dom"/>
</dbReference>
<feature type="region of interest" description="Disordered" evidence="2">
    <location>
        <begin position="1"/>
        <end position="20"/>
    </location>
</feature>
<dbReference type="PANTHER" id="PTHR10063:SF0">
    <property type="entry name" value="TUBERIN"/>
    <property type="match status" value="1"/>
</dbReference>
<evidence type="ECO:0000256" key="1">
    <source>
        <dbReference type="ARBA" id="ARBA00022468"/>
    </source>
</evidence>
<proteinExistence type="predicted"/>
<dbReference type="PROSITE" id="PS50085">
    <property type="entry name" value="RAPGAP"/>
    <property type="match status" value="1"/>
</dbReference>
<feature type="domain" description="Rap-GAP" evidence="3">
    <location>
        <begin position="1"/>
        <end position="131"/>
    </location>
</feature>
<dbReference type="EMBL" id="DS566009">
    <property type="status" value="NOT_ANNOTATED_CDS"/>
    <property type="molecule type" value="Genomic_DNA"/>
</dbReference>
<evidence type="ECO:0000256" key="2">
    <source>
        <dbReference type="SAM" id="MobiDB-lite"/>
    </source>
</evidence>
<dbReference type="STRING" id="164328.H3GH92"/>
<dbReference type="InParanoid" id="H3GH92"/>
<feature type="compositionally biased region" description="Basic and acidic residues" evidence="2">
    <location>
        <begin position="1"/>
        <end position="10"/>
    </location>
</feature>
<dbReference type="GO" id="GO:0051056">
    <property type="term" value="P:regulation of small GTPase mediated signal transduction"/>
    <property type="evidence" value="ECO:0007669"/>
    <property type="project" value="InterPro"/>
</dbReference>
<dbReference type="InterPro" id="IPR035974">
    <property type="entry name" value="Rap/Ran-GAP_sf"/>
</dbReference>
<evidence type="ECO:0000313" key="5">
    <source>
        <dbReference type="Proteomes" id="UP000005238"/>
    </source>
</evidence>
<dbReference type="GO" id="GO:0005096">
    <property type="term" value="F:GTPase activator activity"/>
    <property type="evidence" value="ECO:0007669"/>
    <property type="project" value="UniProtKB-KW"/>
</dbReference>
<dbReference type="VEuPathDB" id="FungiDB:KRP23_6240"/>
<dbReference type="AlphaFoldDB" id="H3GH92"/>
<keyword evidence="5" id="KW-1185">Reference proteome</keyword>
<keyword evidence="1" id="KW-0343">GTPase activation</keyword>
<dbReference type="Pfam" id="PF02145">
    <property type="entry name" value="Rap_GAP"/>
    <property type="match status" value="1"/>
</dbReference>
<protein>
    <recommendedName>
        <fullName evidence="3">Rap-GAP domain-containing protein</fullName>
    </recommendedName>
</protein>
<reference evidence="4" key="2">
    <citation type="submission" date="2015-06" db="UniProtKB">
        <authorList>
            <consortium name="EnsemblProtists"/>
        </authorList>
    </citation>
    <scope>IDENTIFICATION</scope>
    <source>
        <strain evidence="4">Pr102</strain>
    </source>
</reference>
<dbReference type="eggNOG" id="KOG3687">
    <property type="taxonomic scope" value="Eukaryota"/>
</dbReference>